<dbReference type="AlphaFoldDB" id="A0A9P1PXB2"/>
<protein>
    <submittedName>
        <fullName evidence="1">Phage-like protein</fullName>
    </submittedName>
</protein>
<reference evidence="1 2" key="1">
    <citation type="submission" date="2015-03" db="EMBL/GenBank/DDBJ databases">
        <authorList>
            <consortium name="Pathogen Informatics"/>
            <person name="Murphy D."/>
        </authorList>
    </citation>
    <scope>NUCLEOTIDE SEQUENCE [LARGE SCALE GENOMIC DNA]</scope>
    <source>
        <strain evidence="1 2">IP27818</strain>
    </source>
</reference>
<proteinExistence type="predicted"/>
<comment type="caution">
    <text evidence="1">The sequence shown here is derived from an EMBL/GenBank/DDBJ whole genome shotgun (WGS) entry which is preliminary data.</text>
</comment>
<evidence type="ECO:0000313" key="1">
    <source>
        <dbReference type="EMBL" id="CNG10061.1"/>
    </source>
</evidence>
<dbReference type="EMBL" id="CPZF01000009">
    <property type="protein sequence ID" value="CNG10061.1"/>
    <property type="molecule type" value="Genomic_DNA"/>
</dbReference>
<gene>
    <name evidence="1" type="ORF">ERS137939_03228</name>
</gene>
<evidence type="ECO:0000313" key="2">
    <source>
        <dbReference type="Proteomes" id="UP000041356"/>
    </source>
</evidence>
<accession>A0A9P1PXB2</accession>
<organism evidence="1 2">
    <name type="scientific">Yersinia enterocolitica</name>
    <dbReference type="NCBI Taxonomy" id="630"/>
    <lineage>
        <taxon>Bacteria</taxon>
        <taxon>Pseudomonadati</taxon>
        <taxon>Pseudomonadota</taxon>
        <taxon>Gammaproteobacteria</taxon>
        <taxon>Enterobacterales</taxon>
        <taxon>Yersiniaceae</taxon>
        <taxon>Yersinia</taxon>
    </lineage>
</organism>
<name>A0A9P1PXB2_YEREN</name>
<dbReference type="Proteomes" id="UP000041356">
    <property type="component" value="Unassembled WGS sequence"/>
</dbReference>
<sequence length="70" mass="7814">MTYPTVVVNGVSVRVDSDGQYSLNDLHAAAVAKGEATESQRPGEFLKSKQIRRFCSGIERCDKNRIDQNR</sequence>